<protein>
    <submittedName>
        <fullName evidence="2">Uncharacterized protein</fullName>
    </submittedName>
</protein>
<proteinExistence type="predicted"/>
<keyword evidence="3" id="KW-1185">Reference proteome</keyword>
<accession>A0AAD7RKM8</accession>
<dbReference type="EMBL" id="JAINUG010000237">
    <property type="protein sequence ID" value="KAJ8385969.1"/>
    <property type="molecule type" value="Genomic_DNA"/>
</dbReference>
<evidence type="ECO:0000313" key="3">
    <source>
        <dbReference type="Proteomes" id="UP001221898"/>
    </source>
</evidence>
<dbReference type="AlphaFoldDB" id="A0AAD7RKM8"/>
<evidence type="ECO:0000256" key="1">
    <source>
        <dbReference type="SAM" id="MobiDB-lite"/>
    </source>
</evidence>
<feature type="region of interest" description="Disordered" evidence="1">
    <location>
        <begin position="82"/>
        <end position="128"/>
    </location>
</feature>
<name>A0AAD7RKM8_9TELE</name>
<gene>
    <name evidence="2" type="ORF">AAFF_G00177900</name>
</gene>
<evidence type="ECO:0000313" key="2">
    <source>
        <dbReference type="EMBL" id="KAJ8385969.1"/>
    </source>
</evidence>
<feature type="compositionally biased region" description="Pro residues" evidence="1">
    <location>
        <begin position="96"/>
        <end position="105"/>
    </location>
</feature>
<organism evidence="2 3">
    <name type="scientific">Aldrovandia affinis</name>
    <dbReference type="NCBI Taxonomy" id="143900"/>
    <lineage>
        <taxon>Eukaryota</taxon>
        <taxon>Metazoa</taxon>
        <taxon>Chordata</taxon>
        <taxon>Craniata</taxon>
        <taxon>Vertebrata</taxon>
        <taxon>Euteleostomi</taxon>
        <taxon>Actinopterygii</taxon>
        <taxon>Neopterygii</taxon>
        <taxon>Teleostei</taxon>
        <taxon>Notacanthiformes</taxon>
        <taxon>Halosauridae</taxon>
        <taxon>Aldrovandia</taxon>
    </lineage>
</organism>
<reference evidence="2" key="1">
    <citation type="journal article" date="2023" name="Science">
        <title>Genome structures resolve the early diversification of teleost fishes.</title>
        <authorList>
            <person name="Parey E."/>
            <person name="Louis A."/>
            <person name="Montfort J."/>
            <person name="Bouchez O."/>
            <person name="Roques C."/>
            <person name="Iampietro C."/>
            <person name="Lluch J."/>
            <person name="Castinel A."/>
            <person name="Donnadieu C."/>
            <person name="Desvignes T."/>
            <person name="Floi Bucao C."/>
            <person name="Jouanno E."/>
            <person name="Wen M."/>
            <person name="Mejri S."/>
            <person name="Dirks R."/>
            <person name="Jansen H."/>
            <person name="Henkel C."/>
            <person name="Chen W.J."/>
            <person name="Zahm M."/>
            <person name="Cabau C."/>
            <person name="Klopp C."/>
            <person name="Thompson A.W."/>
            <person name="Robinson-Rechavi M."/>
            <person name="Braasch I."/>
            <person name="Lecointre G."/>
            <person name="Bobe J."/>
            <person name="Postlethwait J.H."/>
            <person name="Berthelot C."/>
            <person name="Roest Crollius H."/>
            <person name="Guiguen Y."/>
        </authorList>
    </citation>
    <scope>NUCLEOTIDE SEQUENCE</scope>
    <source>
        <strain evidence="2">NC1722</strain>
    </source>
</reference>
<sequence length="152" mass="16719">MKQLYRVPFQRDSDIVEARLQYVQGRWETAGLPPPIARVTGEVRASGVKGGSLEQETGENWCPERQIHISIRTLTYRTISWNVGSGGRNPASSPRSHPPTLPPTHPLRKPLRSTRAAQRAKPGAFLAARLGSALQAEAQSDKAEKKATTQKT</sequence>
<comment type="caution">
    <text evidence="2">The sequence shown here is derived from an EMBL/GenBank/DDBJ whole genome shotgun (WGS) entry which is preliminary data.</text>
</comment>
<dbReference type="Proteomes" id="UP001221898">
    <property type="component" value="Unassembled WGS sequence"/>
</dbReference>